<dbReference type="Gene3D" id="3.30.70.270">
    <property type="match status" value="1"/>
</dbReference>
<accession>A0A8A6RK01</accession>
<dbReference type="SUPFAM" id="SSF56672">
    <property type="entry name" value="DNA/RNA polymerases"/>
    <property type="match status" value="1"/>
</dbReference>
<keyword evidence="6 7" id="KW-0693">Viral RNA replication</keyword>
<keyword evidence="2 7" id="KW-0696">RNA-directed RNA polymerase</keyword>
<organism evidence="9">
    <name type="scientific">Dipteran tombus-related virus</name>
    <dbReference type="NCBI Taxonomy" id="2822553"/>
    <lineage>
        <taxon>Viruses</taxon>
        <taxon>Riboviria</taxon>
        <taxon>Orthornavirae</taxon>
        <taxon>Kitrinoviricota</taxon>
        <taxon>Tolucaviricetes</taxon>
        <taxon>Tolivirales</taxon>
        <taxon>Tombusviridae</taxon>
    </lineage>
</organism>
<dbReference type="GO" id="GO:0003723">
    <property type="term" value="F:RNA binding"/>
    <property type="evidence" value="ECO:0007669"/>
    <property type="project" value="InterPro"/>
</dbReference>
<evidence type="ECO:0000256" key="6">
    <source>
        <dbReference type="ARBA" id="ARBA00022953"/>
    </source>
</evidence>
<evidence type="ECO:0000256" key="3">
    <source>
        <dbReference type="ARBA" id="ARBA00022679"/>
    </source>
</evidence>
<dbReference type="EC" id="2.7.7.48" evidence="1 7"/>
<dbReference type="GO" id="GO:0003968">
    <property type="term" value="F:RNA-directed RNA polymerase activity"/>
    <property type="evidence" value="ECO:0007669"/>
    <property type="project" value="UniProtKB-KW"/>
</dbReference>
<dbReference type="Pfam" id="PF00998">
    <property type="entry name" value="RdRP_3"/>
    <property type="match status" value="1"/>
</dbReference>
<evidence type="ECO:0000256" key="1">
    <source>
        <dbReference type="ARBA" id="ARBA00012494"/>
    </source>
</evidence>
<dbReference type="InterPro" id="IPR043128">
    <property type="entry name" value="Rev_trsase/Diguanyl_cyclase"/>
</dbReference>
<dbReference type="GO" id="GO:0000166">
    <property type="term" value="F:nucleotide binding"/>
    <property type="evidence" value="ECO:0007669"/>
    <property type="project" value="UniProtKB-KW"/>
</dbReference>
<dbReference type="GO" id="GO:0039694">
    <property type="term" value="P:viral RNA genome replication"/>
    <property type="evidence" value="ECO:0007669"/>
    <property type="project" value="InterPro"/>
</dbReference>
<reference evidence="9" key="2">
    <citation type="journal article" date="2021" name="Virus Evol.">
        <title>Viromics of extant insect orders unveil the evolution of the flavi-like superfamily.</title>
        <authorList>
            <person name="Sofia P."/>
            <person name="Simon K."/>
            <person name="Florian Z."/>
            <person name="Alexander D."/>
            <person name="Malte P."/>
            <person name="Shanlin L."/>
            <person name="Xin Z."/>
            <person name="Christian D."/>
            <person name="Bernhard M."/>
            <person name="Sandra J."/>
        </authorList>
    </citation>
    <scope>NUCLEOTIDE SEQUENCE</scope>
    <source>
        <strain evidence="9">OKIAV374</strain>
    </source>
</reference>
<evidence type="ECO:0000259" key="8">
    <source>
        <dbReference type="PROSITE" id="PS50507"/>
    </source>
</evidence>
<dbReference type="EMBL" id="MW314696">
    <property type="protein sequence ID" value="QTJ63680.1"/>
    <property type="molecule type" value="Genomic_RNA"/>
</dbReference>
<keyword evidence="4 7" id="KW-0548">Nucleotidyltransferase</keyword>
<protein>
    <recommendedName>
        <fullName evidence="1 7">RNA-directed RNA polymerase</fullName>
        <ecNumber evidence="1 7">2.7.7.48</ecNumber>
    </recommendedName>
</protein>
<evidence type="ECO:0000256" key="5">
    <source>
        <dbReference type="ARBA" id="ARBA00022741"/>
    </source>
</evidence>
<sequence>MCHPVPYSPEQYINTINDHGKRKYYKDYYCGMLAGNQKLRTTITAFTKIEKLPTSKYKAPRLIQARHVSFNIKYGCFIKSLETYITKFGPHKHHFGKGDYDTIAQNVKFCHASYRLCVEVDHSEFDAHVTPEQLRLTHVFYQSCFYHNKELAWLSKHTIHNHIRTYHGDKWNIKGTRMSGDVDTSLGNCLINYAILSHAMKSSGINKFNIIVNGDDSLIFCNDFNIDLFKHHCSTLNMTTKVENITNCIHQAEFCKCKFVYRSDGTPTMMYNPMKNFDTFGLHYKHLNLDNEFLYQMAMGMAEMHKNTPIHYLWCNITRKLYNLCKHRYKFNYKLLDLKLKNQIYEQQKTKRSKDIYTISMYLAWSNEINYAKKN</sequence>
<dbReference type="InterPro" id="IPR002166">
    <property type="entry name" value="RNA_pol_HCV"/>
</dbReference>
<evidence type="ECO:0000256" key="2">
    <source>
        <dbReference type="ARBA" id="ARBA00022484"/>
    </source>
</evidence>
<keyword evidence="3 7" id="KW-0808">Transferase</keyword>
<comment type="catalytic activity">
    <reaction evidence="7">
        <text>RNA(n) + a ribonucleoside 5'-triphosphate = RNA(n+1) + diphosphate</text>
        <dbReference type="Rhea" id="RHEA:21248"/>
        <dbReference type="Rhea" id="RHEA-COMP:14527"/>
        <dbReference type="Rhea" id="RHEA-COMP:17342"/>
        <dbReference type="ChEBI" id="CHEBI:33019"/>
        <dbReference type="ChEBI" id="CHEBI:61557"/>
        <dbReference type="ChEBI" id="CHEBI:140395"/>
        <dbReference type="EC" id="2.7.7.48"/>
    </reaction>
</comment>
<evidence type="ECO:0000313" key="9">
    <source>
        <dbReference type="EMBL" id="QTJ63680.1"/>
    </source>
</evidence>
<name>A0A8A6RK01_9TOMB</name>
<dbReference type="InterPro" id="IPR043502">
    <property type="entry name" value="DNA/RNA_pol_sf"/>
</dbReference>
<proteinExistence type="predicted"/>
<dbReference type="PROSITE" id="PS50507">
    <property type="entry name" value="RDRP_SSRNA_POS"/>
    <property type="match status" value="1"/>
</dbReference>
<evidence type="ECO:0000256" key="4">
    <source>
        <dbReference type="ARBA" id="ARBA00022695"/>
    </source>
</evidence>
<feature type="domain" description="RdRp catalytic" evidence="8">
    <location>
        <begin position="115"/>
        <end position="229"/>
    </location>
</feature>
<keyword evidence="5 7" id="KW-0547">Nucleotide-binding</keyword>
<evidence type="ECO:0000256" key="7">
    <source>
        <dbReference type="RuleBase" id="RU363062"/>
    </source>
</evidence>
<reference evidence="9" key="1">
    <citation type="submission" date="2020-11" db="EMBL/GenBank/DDBJ databases">
        <authorList>
            <person name="Paraskevopoulou S."/>
            <person name="Kaefer S."/>
            <person name="Zirkel F."/>
            <person name="Donath A."/>
            <person name="Petersen M."/>
            <person name="Liu S."/>
            <person name="Zhou X."/>
            <person name="Drosten C."/>
            <person name="Misof B."/>
            <person name="Junglen S."/>
        </authorList>
    </citation>
    <scope>NUCLEOTIDE SEQUENCE</scope>
    <source>
        <strain evidence="9">OKIAV374</strain>
    </source>
</reference>
<dbReference type="InterPro" id="IPR007094">
    <property type="entry name" value="RNA-dir_pol_PSvirus"/>
</dbReference>